<dbReference type="Proteomes" id="UP000595046">
    <property type="component" value="Chromosome"/>
</dbReference>
<sequence length="163" mass="17380">MKDQLSPAEADSPQRRDEGTPLGAPSRRLGRFALPAVAAASAVLLLGGCSGDSGTVNVSKSSKPPTVEKLASALKCKADIQKKVEDYRLGVCKADKTTYTFVTFKDNHAKRGWLDYSKDYGGTYLVGSRWLVVTVKPSKLGPIQAKYGGTVERGRGHGGHGRS</sequence>
<proteinExistence type="predicted"/>
<feature type="region of interest" description="Disordered" evidence="1">
    <location>
        <begin position="1"/>
        <end position="27"/>
    </location>
</feature>
<dbReference type="KEGG" id="sbat:G4Z16_20620"/>
<dbReference type="AlphaFoldDB" id="A0A7T1T8K9"/>
<name>A0A7T1T8K9_9ACTN</name>
<accession>A0A7T1T8K9</accession>
<protein>
    <recommendedName>
        <fullName evidence="4">Lipoprotein</fullName>
    </recommendedName>
</protein>
<evidence type="ECO:0008006" key="4">
    <source>
        <dbReference type="Google" id="ProtNLM"/>
    </source>
</evidence>
<keyword evidence="3" id="KW-1185">Reference proteome</keyword>
<dbReference type="EMBL" id="CP048882">
    <property type="protein sequence ID" value="QPP08405.1"/>
    <property type="molecule type" value="Genomic_DNA"/>
</dbReference>
<reference evidence="3" key="1">
    <citation type="submission" date="2020-02" db="EMBL/GenBank/DDBJ databases">
        <title>Streptomyces sp. ASO4wet.</title>
        <authorList>
            <person name="Risdian C."/>
            <person name="Landwehr W."/>
            <person name="Schupp P."/>
            <person name="Wink J."/>
        </authorList>
    </citation>
    <scope>NUCLEOTIDE SEQUENCE [LARGE SCALE GENOMIC DNA]</scope>
    <source>
        <strain evidence="3">ASO4wet</strain>
    </source>
</reference>
<evidence type="ECO:0000313" key="2">
    <source>
        <dbReference type="EMBL" id="QPP08405.1"/>
    </source>
</evidence>
<gene>
    <name evidence="2" type="ORF">G4Z16_20620</name>
</gene>
<evidence type="ECO:0000313" key="3">
    <source>
        <dbReference type="Proteomes" id="UP000595046"/>
    </source>
</evidence>
<organism evidence="2 3">
    <name type="scientific">Streptomyces bathyalis</name>
    <dbReference type="NCBI Taxonomy" id="2710756"/>
    <lineage>
        <taxon>Bacteria</taxon>
        <taxon>Bacillati</taxon>
        <taxon>Actinomycetota</taxon>
        <taxon>Actinomycetes</taxon>
        <taxon>Kitasatosporales</taxon>
        <taxon>Streptomycetaceae</taxon>
        <taxon>Streptomyces</taxon>
    </lineage>
</organism>
<dbReference type="RefSeq" id="WP_197352199.1">
    <property type="nucleotide sequence ID" value="NZ_CP048882.1"/>
</dbReference>
<evidence type="ECO:0000256" key="1">
    <source>
        <dbReference type="SAM" id="MobiDB-lite"/>
    </source>
</evidence>